<feature type="binding site" evidence="6">
    <location>
        <position position="91"/>
    </location>
    <ligand>
        <name>Fe cation</name>
        <dbReference type="ChEBI" id="CHEBI:24875"/>
    </ligand>
</feature>
<dbReference type="OrthoDB" id="9804313at2"/>
<evidence type="ECO:0000256" key="2">
    <source>
        <dbReference type="ARBA" id="ARBA00022723"/>
    </source>
</evidence>
<dbReference type="EC" id="3.5.1.88" evidence="6"/>
<dbReference type="NCBIfam" id="NF001159">
    <property type="entry name" value="PRK00150.1-3"/>
    <property type="match status" value="1"/>
</dbReference>
<protein>
    <recommendedName>
        <fullName evidence="6">Peptide deformylase</fullName>
        <shortName evidence="6">PDF</shortName>
        <ecNumber evidence="6">3.5.1.88</ecNumber>
    </recommendedName>
    <alternativeName>
        <fullName evidence="6">Polypeptide deformylase</fullName>
    </alternativeName>
</protein>
<comment type="catalytic activity">
    <reaction evidence="6">
        <text>N-terminal N-formyl-L-methionyl-[peptide] + H2O = N-terminal L-methionyl-[peptide] + formate</text>
        <dbReference type="Rhea" id="RHEA:24420"/>
        <dbReference type="Rhea" id="RHEA-COMP:10639"/>
        <dbReference type="Rhea" id="RHEA-COMP:10640"/>
        <dbReference type="ChEBI" id="CHEBI:15377"/>
        <dbReference type="ChEBI" id="CHEBI:15740"/>
        <dbReference type="ChEBI" id="CHEBI:49298"/>
        <dbReference type="ChEBI" id="CHEBI:64731"/>
        <dbReference type="EC" id="3.5.1.88"/>
    </reaction>
</comment>
<name>A0A433SET8_9BURK</name>
<dbReference type="RefSeq" id="WP_126978991.1">
    <property type="nucleotide sequence ID" value="NZ_PQSP01000002.1"/>
</dbReference>
<feature type="binding site" evidence="6">
    <location>
        <position position="137"/>
    </location>
    <ligand>
        <name>Fe cation</name>
        <dbReference type="ChEBI" id="CHEBI:24875"/>
    </ligand>
</feature>
<dbReference type="EMBL" id="PQSP01000002">
    <property type="protein sequence ID" value="RUS67154.1"/>
    <property type="molecule type" value="Genomic_DNA"/>
</dbReference>
<organism evidence="7 8">
    <name type="scientific">Saezia sanguinis</name>
    <dbReference type="NCBI Taxonomy" id="1965230"/>
    <lineage>
        <taxon>Bacteria</taxon>
        <taxon>Pseudomonadati</taxon>
        <taxon>Pseudomonadota</taxon>
        <taxon>Betaproteobacteria</taxon>
        <taxon>Burkholderiales</taxon>
        <taxon>Saeziaceae</taxon>
        <taxon>Saezia</taxon>
    </lineage>
</organism>
<feature type="binding site" evidence="6">
    <location>
        <position position="133"/>
    </location>
    <ligand>
        <name>Fe cation</name>
        <dbReference type="ChEBI" id="CHEBI:24875"/>
    </ligand>
</feature>
<keyword evidence="5 6" id="KW-0408">Iron</keyword>
<sequence>MKLEILCYPDARLNKIAQPVLQVDERIAQLADDMLETMYDANGVGLAAIQVNVQERVIVVDVSQTRDEPLVLINPQIVEHSNTLILHEEGCLSVPDIYDDVERWDWVAVEALDKQGKSFRVEADGLLAVCLQHEIDHLDGHVFVEYLSTLKRNRIRTKLLKRAREQGKQR</sequence>
<comment type="cofactor">
    <cofactor evidence="6">
        <name>Fe(2+)</name>
        <dbReference type="ChEBI" id="CHEBI:29033"/>
    </cofactor>
    <text evidence="6">Binds 1 Fe(2+) ion.</text>
</comment>
<dbReference type="PANTHER" id="PTHR10458:SF22">
    <property type="entry name" value="PEPTIDE DEFORMYLASE"/>
    <property type="match status" value="1"/>
</dbReference>
<dbReference type="PANTHER" id="PTHR10458">
    <property type="entry name" value="PEPTIDE DEFORMYLASE"/>
    <property type="match status" value="1"/>
</dbReference>
<evidence type="ECO:0000256" key="5">
    <source>
        <dbReference type="ARBA" id="ARBA00023004"/>
    </source>
</evidence>
<comment type="function">
    <text evidence="6">Removes the formyl group from the N-terminal Met of newly synthesized proteins. Requires at least a dipeptide for an efficient rate of reaction. N-terminal L-methionine is a prerequisite for activity but the enzyme has broad specificity at other positions.</text>
</comment>
<comment type="caution">
    <text evidence="7">The sequence shown here is derived from an EMBL/GenBank/DDBJ whole genome shotgun (WGS) entry which is preliminary data.</text>
</comment>
<accession>A0A433SET8</accession>
<keyword evidence="4 6" id="KW-0648">Protein biosynthesis</keyword>
<dbReference type="GO" id="GO:0042586">
    <property type="term" value="F:peptide deformylase activity"/>
    <property type="evidence" value="ECO:0007669"/>
    <property type="project" value="UniProtKB-UniRule"/>
</dbReference>
<dbReference type="PIRSF" id="PIRSF004749">
    <property type="entry name" value="Pep_def"/>
    <property type="match status" value="1"/>
</dbReference>
<evidence type="ECO:0000256" key="6">
    <source>
        <dbReference type="HAMAP-Rule" id="MF_00163"/>
    </source>
</evidence>
<dbReference type="SUPFAM" id="SSF56420">
    <property type="entry name" value="Peptide deformylase"/>
    <property type="match status" value="1"/>
</dbReference>
<dbReference type="PRINTS" id="PR01576">
    <property type="entry name" value="PDEFORMYLASE"/>
</dbReference>
<dbReference type="NCBIfam" id="TIGR00079">
    <property type="entry name" value="pept_deformyl"/>
    <property type="match status" value="1"/>
</dbReference>
<evidence type="ECO:0000256" key="3">
    <source>
        <dbReference type="ARBA" id="ARBA00022801"/>
    </source>
</evidence>
<keyword evidence="3 6" id="KW-0378">Hydrolase</keyword>
<dbReference type="HAMAP" id="MF_00163">
    <property type="entry name" value="Pep_deformylase"/>
    <property type="match status" value="1"/>
</dbReference>
<proteinExistence type="inferred from homology"/>
<dbReference type="Proteomes" id="UP000286947">
    <property type="component" value="Unassembled WGS sequence"/>
</dbReference>
<evidence type="ECO:0000256" key="1">
    <source>
        <dbReference type="ARBA" id="ARBA00010759"/>
    </source>
</evidence>
<reference evidence="7 8" key="1">
    <citation type="submission" date="2018-01" db="EMBL/GenBank/DDBJ databases">
        <title>Saezia sanguinis gen. nov., sp. nov., in the order Burkholderiales isolated from human blood.</title>
        <authorList>
            <person name="Medina-Pascual M.J."/>
            <person name="Valdezate S."/>
            <person name="Monzon S."/>
            <person name="Cuesta I."/>
            <person name="Carrasco G."/>
            <person name="Villalon P."/>
            <person name="Saez-Nieto J.A."/>
        </authorList>
    </citation>
    <scope>NUCLEOTIDE SEQUENCE [LARGE SCALE GENOMIC DNA]</scope>
    <source>
        <strain evidence="7 8">CNM695-12</strain>
    </source>
</reference>
<dbReference type="GO" id="GO:0006412">
    <property type="term" value="P:translation"/>
    <property type="evidence" value="ECO:0007669"/>
    <property type="project" value="UniProtKB-UniRule"/>
</dbReference>
<feature type="active site" evidence="6">
    <location>
        <position position="134"/>
    </location>
</feature>
<dbReference type="CDD" id="cd00487">
    <property type="entry name" value="Pep_deformylase"/>
    <property type="match status" value="1"/>
</dbReference>
<evidence type="ECO:0000256" key="4">
    <source>
        <dbReference type="ARBA" id="ARBA00022917"/>
    </source>
</evidence>
<keyword evidence="8" id="KW-1185">Reference proteome</keyword>
<dbReference type="GO" id="GO:0046872">
    <property type="term" value="F:metal ion binding"/>
    <property type="evidence" value="ECO:0007669"/>
    <property type="project" value="UniProtKB-KW"/>
</dbReference>
<dbReference type="Gene3D" id="3.90.45.10">
    <property type="entry name" value="Peptide deformylase"/>
    <property type="match status" value="1"/>
</dbReference>
<dbReference type="Pfam" id="PF01327">
    <property type="entry name" value="Pep_deformylase"/>
    <property type="match status" value="1"/>
</dbReference>
<gene>
    <name evidence="7" type="primary">def1</name>
    <name evidence="6" type="synonym">def</name>
    <name evidence="7" type="ORF">CUZ56_01094</name>
</gene>
<evidence type="ECO:0000313" key="7">
    <source>
        <dbReference type="EMBL" id="RUS67154.1"/>
    </source>
</evidence>
<keyword evidence="2 6" id="KW-0479">Metal-binding</keyword>
<comment type="similarity">
    <text evidence="1 6">Belongs to the polypeptide deformylase family.</text>
</comment>
<dbReference type="InterPro" id="IPR023635">
    <property type="entry name" value="Peptide_deformylase"/>
</dbReference>
<evidence type="ECO:0000313" key="8">
    <source>
        <dbReference type="Proteomes" id="UP000286947"/>
    </source>
</evidence>
<dbReference type="InterPro" id="IPR036821">
    <property type="entry name" value="Peptide_deformylase_sf"/>
</dbReference>
<dbReference type="AlphaFoldDB" id="A0A433SET8"/>
<dbReference type="FunFam" id="3.90.45.10:FF:000001">
    <property type="entry name" value="Peptide deformylase"/>
    <property type="match status" value="1"/>
</dbReference>